<evidence type="ECO:0000256" key="5">
    <source>
        <dbReference type="SAM" id="MobiDB-lite"/>
    </source>
</evidence>
<dbReference type="PROSITE" id="PS51072">
    <property type="entry name" value="MHD"/>
    <property type="match status" value="1"/>
</dbReference>
<dbReference type="Gene3D" id="2.60.40.1170">
    <property type="entry name" value="Mu homology domain, subdomain B"/>
    <property type="match status" value="2"/>
</dbReference>
<evidence type="ECO:0000256" key="3">
    <source>
        <dbReference type="ARBA" id="ARBA00022927"/>
    </source>
</evidence>
<proteinExistence type="predicted"/>
<dbReference type="InterPro" id="IPR001392">
    <property type="entry name" value="Clathrin_mu"/>
</dbReference>
<dbReference type="GO" id="GO:0006886">
    <property type="term" value="P:intracellular protein transport"/>
    <property type="evidence" value="ECO:0007669"/>
    <property type="project" value="InterPro"/>
</dbReference>
<comment type="subcellular location">
    <subcellularLocation>
        <location evidence="1">Endomembrane system</location>
    </subcellularLocation>
</comment>
<dbReference type="GeneID" id="9581711"/>
<gene>
    <name evidence="7" type="ORF">TRV_00344</name>
</gene>
<keyword evidence="4" id="KW-0472">Membrane</keyword>
<evidence type="ECO:0000313" key="7">
    <source>
        <dbReference type="EMBL" id="EFE44864.1"/>
    </source>
</evidence>
<sequence>MASAVFFLDLKGKSIHQTLLARNYRGDIPMSAVEKFPILLSEAEEESSAVPPCFSSEGVNYLYIRHSNLYLLALTKRNTNAAEILLFLHKIVEVFTEYFKELEEESIRDNFVIIYELLDEMMDFGHPQTTESKILQEYDYISHFRIYDWRAVTNAVSWRSEGIRYRKNEVFLDVVESLNLLVSASGNVLRSEILGAVKMKCYLSGMPELRLGLNDKVMFETTGRATRGKAVEMEDVKFHQCVRLSRFENDRTISFIPPDGEFELMSYRLNTQVKPLIWVECLVESHSGSRIEYMLKAKAQFKRRSTANNVEILVPVPEDADSPRFRTNVGTVHYAPEKSAIIWKIKQFGGGKEFLMRAELGLPSVKGDDEHGGGMTGGFGGSMGGAGQGGKGKRPINVKFEIPYFTTSGIQVRYLKITEPKVRLPLFISTSILLYRPLYLSGRTHICVTTCHPLVGFVQHSVPRADCQAPWPRLTCCTFPRSRAPCVPSVTFTSSHELWLFVIKCVAFSLLANTDLKSPHNDNFEEKYNAVYEWWMQSIQGIPSLNYFIDLSGYKHNSISYELRVTENPTNEVCASDSCQDAKVAGNNQGNVHSSKGAGGEWDGRERERRKEKREKRKLITCRGLAPLVVT</sequence>
<feature type="domain" description="MHD" evidence="6">
    <location>
        <begin position="167"/>
        <end position="442"/>
    </location>
</feature>
<dbReference type="InterPro" id="IPR050431">
    <property type="entry name" value="Adaptor_comp_med_subunit"/>
</dbReference>
<dbReference type="AlphaFoldDB" id="D4CZV1"/>
<dbReference type="Pfam" id="PF00928">
    <property type="entry name" value="Adap_comp_sub"/>
    <property type="match status" value="1"/>
</dbReference>
<dbReference type="Pfam" id="PF01217">
    <property type="entry name" value="Clat_adaptor_s"/>
    <property type="match status" value="1"/>
</dbReference>
<evidence type="ECO:0000256" key="2">
    <source>
        <dbReference type="ARBA" id="ARBA00022448"/>
    </source>
</evidence>
<keyword evidence="2" id="KW-0813">Transport</keyword>
<reference evidence="8" key="1">
    <citation type="journal article" date="2011" name="Genome Biol.">
        <title>Comparative and functional genomics provide insights into the pathogenicity of dermatophytic fungi.</title>
        <authorList>
            <person name="Burmester A."/>
            <person name="Shelest E."/>
            <person name="Gloeckner G."/>
            <person name="Heddergott C."/>
            <person name="Schindler S."/>
            <person name="Staib P."/>
            <person name="Heidel A."/>
            <person name="Felder M."/>
            <person name="Petzold A."/>
            <person name="Szafranski K."/>
            <person name="Feuermann M."/>
            <person name="Pedruzzi I."/>
            <person name="Priebe S."/>
            <person name="Groth M."/>
            <person name="Winkler R."/>
            <person name="Li W."/>
            <person name="Kniemeyer O."/>
            <person name="Schroeckh V."/>
            <person name="Hertweck C."/>
            <person name="Hube B."/>
            <person name="White T.C."/>
            <person name="Platzer M."/>
            <person name="Guthke R."/>
            <person name="Heitman J."/>
            <person name="Woestemeyer J."/>
            <person name="Zipfel P.F."/>
            <person name="Monod M."/>
            <person name="Brakhage A.A."/>
        </authorList>
    </citation>
    <scope>NUCLEOTIDE SEQUENCE [LARGE SCALE GENOMIC DNA]</scope>
    <source>
        <strain evidence="8">HKI 0517</strain>
    </source>
</reference>
<dbReference type="InterPro" id="IPR036168">
    <property type="entry name" value="AP2_Mu_C_sf"/>
</dbReference>
<dbReference type="PANTHER" id="PTHR10529">
    <property type="entry name" value="AP COMPLEX SUBUNIT MU"/>
    <property type="match status" value="1"/>
</dbReference>
<evidence type="ECO:0000259" key="6">
    <source>
        <dbReference type="PROSITE" id="PS51072"/>
    </source>
</evidence>
<evidence type="ECO:0000313" key="8">
    <source>
        <dbReference type="Proteomes" id="UP000008383"/>
    </source>
</evidence>
<dbReference type="EMBL" id="ACYE01000019">
    <property type="protein sequence ID" value="EFE44864.1"/>
    <property type="molecule type" value="Genomic_DNA"/>
</dbReference>
<protein>
    <recommendedName>
        <fullName evidence="6">MHD domain-containing protein</fullName>
    </recommendedName>
</protein>
<dbReference type="FunFam" id="3.30.450.60:FF:000002">
    <property type="entry name" value="AP-2 complex subunit mu, putative"/>
    <property type="match status" value="1"/>
</dbReference>
<dbReference type="SUPFAM" id="SSF49447">
    <property type="entry name" value="Second domain of Mu2 adaptin subunit (ap50) of ap2 adaptor"/>
    <property type="match status" value="1"/>
</dbReference>
<dbReference type="GO" id="GO:0016192">
    <property type="term" value="P:vesicle-mediated transport"/>
    <property type="evidence" value="ECO:0007669"/>
    <property type="project" value="InterPro"/>
</dbReference>
<dbReference type="KEGG" id="tve:TRV_00344"/>
<dbReference type="InterPro" id="IPR018240">
    <property type="entry name" value="Clathrin_mu_CS"/>
</dbReference>
<dbReference type="HOGENOM" id="CLU_433600_0_0_1"/>
<evidence type="ECO:0000256" key="4">
    <source>
        <dbReference type="ARBA" id="ARBA00023136"/>
    </source>
</evidence>
<dbReference type="GO" id="GO:0012505">
    <property type="term" value="C:endomembrane system"/>
    <property type="evidence" value="ECO:0007669"/>
    <property type="project" value="UniProtKB-SubCell"/>
</dbReference>
<name>D4CZV1_TRIVH</name>
<organism evidence="7 8">
    <name type="scientific">Trichophyton verrucosum (strain HKI 0517)</name>
    <dbReference type="NCBI Taxonomy" id="663202"/>
    <lineage>
        <taxon>Eukaryota</taxon>
        <taxon>Fungi</taxon>
        <taxon>Dikarya</taxon>
        <taxon>Ascomycota</taxon>
        <taxon>Pezizomycotina</taxon>
        <taxon>Eurotiomycetes</taxon>
        <taxon>Eurotiomycetidae</taxon>
        <taxon>Onygenales</taxon>
        <taxon>Arthrodermataceae</taxon>
        <taxon>Trichophyton</taxon>
    </lineage>
</organism>
<dbReference type="CDD" id="cd14835">
    <property type="entry name" value="AP1_Mu_N"/>
    <property type="match status" value="1"/>
</dbReference>
<accession>D4CZV1</accession>
<dbReference type="CDD" id="cd09250">
    <property type="entry name" value="AP-1_Mu1_Cterm"/>
    <property type="match status" value="1"/>
</dbReference>
<dbReference type="InterPro" id="IPR011012">
    <property type="entry name" value="Longin-like_dom_sf"/>
</dbReference>
<comment type="caution">
    <text evidence="7">The sequence shown here is derived from an EMBL/GenBank/DDBJ whole genome shotgun (WGS) entry which is preliminary data.</text>
</comment>
<dbReference type="RefSeq" id="XP_003025475.1">
    <property type="nucleotide sequence ID" value="XM_003025429.1"/>
</dbReference>
<dbReference type="OrthoDB" id="10259133at2759"/>
<dbReference type="PROSITE" id="PS00990">
    <property type="entry name" value="CLAT_ADAPTOR_M_1"/>
    <property type="match status" value="1"/>
</dbReference>
<dbReference type="Gene3D" id="3.30.450.60">
    <property type="match status" value="1"/>
</dbReference>
<dbReference type="PRINTS" id="PR00314">
    <property type="entry name" value="CLATHRINADPT"/>
</dbReference>
<dbReference type="SUPFAM" id="SSF64356">
    <property type="entry name" value="SNARE-like"/>
    <property type="match status" value="1"/>
</dbReference>
<dbReference type="InterPro" id="IPR022775">
    <property type="entry name" value="AP_mu_sigma_su"/>
</dbReference>
<dbReference type="InterPro" id="IPR028565">
    <property type="entry name" value="MHD"/>
</dbReference>
<keyword evidence="3" id="KW-0653">Protein transport</keyword>
<dbReference type="PROSITE" id="PS00991">
    <property type="entry name" value="CLAT_ADAPTOR_M_2"/>
    <property type="match status" value="1"/>
</dbReference>
<dbReference type="Proteomes" id="UP000008383">
    <property type="component" value="Unassembled WGS sequence"/>
</dbReference>
<evidence type="ECO:0000256" key="1">
    <source>
        <dbReference type="ARBA" id="ARBA00004308"/>
    </source>
</evidence>
<keyword evidence="8" id="KW-1185">Reference proteome</keyword>
<dbReference type="GO" id="GO:0030131">
    <property type="term" value="C:clathrin adaptor complex"/>
    <property type="evidence" value="ECO:0007669"/>
    <property type="project" value="InterPro"/>
</dbReference>
<feature type="region of interest" description="Disordered" evidence="5">
    <location>
        <begin position="585"/>
        <end position="615"/>
    </location>
</feature>